<evidence type="ECO:0000313" key="2">
    <source>
        <dbReference type="Proteomes" id="UP000010121"/>
    </source>
</evidence>
<dbReference type="RefSeq" id="WP_008027296.1">
    <property type="nucleotide sequence ID" value="NZ_ACYY01000001.1"/>
</dbReference>
<dbReference type="OrthoDB" id="1405702at2"/>
<dbReference type="Proteomes" id="UP000010121">
    <property type="component" value="Unassembled WGS sequence"/>
</dbReference>
<dbReference type="eggNOG" id="COG0438">
    <property type="taxonomic scope" value="Bacteria"/>
</dbReference>
<accession>C8RWW3</accession>
<comment type="caution">
    <text evidence="1">The sequence shown here is derived from an EMBL/GenBank/DDBJ whole genome shotgun (WGS) entry which is preliminary data.</text>
</comment>
<evidence type="ECO:0000313" key="1">
    <source>
        <dbReference type="EMBL" id="EEW27056.1"/>
    </source>
</evidence>
<dbReference type="SUPFAM" id="SSF53756">
    <property type="entry name" value="UDP-Glycosyltransferase/glycogen phosphorylase"/>
    <property type="match status" value="1"/>
</dbReference>
<reference evidence="1 2" key="1">
    <citation type="submission" date="2009-08" db="EMBL/GenBank/DDBJ databases">
        <title>The draft genome of Rhodobacter sp. SW2.</title>
        <authorList>
            <consortium name="US DOE Joint Genome Institute (JGI-PGF)"/>
            <person name="Lucas S."/>
            <person name="Copeland A."/>
            <person name="Lapidus A."/>
            <person name="Glavina del Rio T."/>
            <person name="Tice H."/>
            <person name="Bruce D."/>
            <person name="Goodwin L."/>
            <person name="Pitluck S."/>
            <person name="Larimer F."/>
            <person name="Land M.L."/>
            <person name="Hauser L."/>
            <person name="Emerson D."/>
        </authorList>
    </citation>
    <scope>NUCLEOTIDE SEQUENCE [LARGE SCALE GENOMIC DNA]</scope>
    <source>
        <strain evidence="1 2">SW2</strain>
    </source>
</reference>
<protein>
    <recommendedName>
        <fullName evidence="3">Glycosyl transferase group 1</fullName>
    </recommendedName>
</protein>
<dbReference type="Gene3D" id="3.40.50.2000">
    <property type="entry name" value="Glycogen Phosphorylase B"/>
    <property type="match status" value="1"/>
</dbReference>
<sequence length="379" mass="42676">MPSRITIVAPLPAPRRRQRLAKLVRGFQKSGFGVDFMGWDRIKGEAAQWRWQGVPIREKIILTGGGHNSKSARAMYPLWIIVVFFRVLALGRGQTLYCLGWESAFPACLAAKLTRSKVIFDDADRFSMVLGLSGFLNRVLKSLELYTSRKVDLHIVPGFSRYEWRNENMFELKNSPSRADLDEGFALAGKRVSADIVLYVNGWLVETRGALVLLALLQELRRNGVKACMHVAGFLPDKLLQCYLSDPDVIYHGELPQAKALSLYLESDIALTFYDPAVPINRMAESNKWGDCVFYRKPFVVNSEVETADRFVKAGAAWSVPYGDVGALTDLVVRLVREPELIANAQENLASFDDQFPVFDVQVDRLCERIAEIGRQTRA</sequence>
<dbReference type="STRING" id="371731.Rsw2DRAFT_0291"/>
<keyword evidence="2" id="KW-1185">Reference proteome</keyword>
<gene>
    <name evidence="1" type="ORF">Rsw2DRAFT_0291</name>
</gene>
<proteinExistence type="predicted"/>
<organism evidence="1 2">
    <name type="scientific">Rhodobacter ferrooxidans</name>
    <dbReference type="NCBI Taxonomy" id="371731"/>
    <lineage>
        <taxon>Bacteria</taxon>
        <taxon>Pseudomonadati</taxon>
        <taxon>Pseudomonadota</taxon>
        <taxon>Alphaproteobacteria</taxon>
        <taxon>Rhodobacterales</taxon>
        <taxon>Rhodobacter group</taxon>
        <taxon>Rhodobacter</taxon>
    </lineage>
</organism>
<dbReference type="AlphaFoldDB" id="C8RWW3"/>
<name>C8RWW3_9RHOB</name>
<evidence type="ECO:0008006" key="3">
    <source>
        <dbReference type="Google" id="ProtNLM"/>
    </source>
</evidence>
<dbReference type="EMBL" id="ACYY01000001">
    <property type="protein sequence ID" value="EEW27056.1"/>
    <property type="molecule type" value="Genomic_DNA"/>
</dbReference>